<name>A0ABY6ZN35_9BACL</name>
<protein>
    <submittedName>
        <fullName evidence="2">Polysaccharide deacetylase family protein</fullName>
    </submittedName>
</protein>
<sequence length="257" mass="29684">MRDCPRYKYRAIVDHRPFHWPGGSRVALWVINNIEYFEYGSKGLEINEGAARFDPDIVNHSLRDYGPRVAIWRMVDCFDRLGIRVTVALNADVCEHYPQIIHAGLERKWEWMGHGPTNGMRLAGLSEENERMVIRDTLQRIERSIGTRPKGWLSPGLVETHNTLDILAEEGISYVADWVADDIPFFLTTKYRDILSVPYSMEINDMGLILRQKVSGSEFRTRIIDQFETLYEEGERCGRVMAIALHPVLTGQPHRIK</sequence>
<organism evidence="2 3">
    <name type="scientific">Alicyclobacillus fastidiosus</name>
    <dbReference type="NCBI Taxonomy" id="392011"/>
    <lineage>
        <taxon>Bacteria</taxon>
        <taxon>Bacillati</taxon>
        <taxon>Bacillota</taxon>
        <taxon>Bacilli</taxon>
        <taxon>Bacillales</taxon>
        <taxon>Alicyclobacillaceae</taxon>
        <taxon>Alicyclobacillus</taxon>
    </lineage>
</organism>
<keyword evidence="3" id="KW-1185">Reference proteome</keyword>
<feature type="domain" description="NodB homology" evidence="1">
    <location>
        <begin position="64"/>
        <end position="175"/>
    </location>
</feature>
<evidence type="ECO:0000313" key="3">
    <source>
        <dbReference type="Proteomes" id="UP001164761"/>
    </source>
</evidence>
<dbReference type="SUPFAM" id="SSF88713">
    <property type="entry name" value="Glycoside hydrolase/deacetylase"/>
    <property type="match status" value="1"/>
</dbReference>
<dbReference type="InterPro" id="IPR011330">
    <property type="entry name" value="Glyco_hydro/deAcase_b/a-brl"/>
</dbReference>
<reference evidence="2" key="1">
    <citation type="submission" date="2022-08" db="EMBL/GenBank/DDBJ databases">
        <title>Alicyclobacillus fastidiosus DSM 17978, complete genome.</title>
        <authorList>
            <person name="Wang Q."/>
            <person name="Cai R."/>
            <person name="Wang Z."/>
        </authorList>
    </citation>
    <scope>NUCLEOTIDE SEQUENCE</scope>
    <source>
        <strain evidence="2">DSM 17978</strain>
    </source>
</reference>
<evidence type="ECO:0000313" key="2">
    <source>
        <dbReference type="EMBL" id="WAH43514.1"/>
    </source>
</evidence>
<dbReference type="Gene3D" id="3.20.20.370">
    <property type="entry name" value="Glycoside hydrolase/deacetylase"/>
    <property type="match status" value="1"/>
</dbReference>
<proteinExistence type="predicted"/>
<dbReference type="RefSeq" id="WP_268007395.1">
    <property type="nucleotide sequence ID" value="NZ_BSUT01000001.1"/>
</dbReference>
<accession>A0ABY6ZN35</accession>
<dbReference type="PANTHER" id="PTHR43123">
    <property type="entry name" value="POLYSACCHARIDE DEACETYLASE-RELATED"/>
    <property type="match status" value="1"/>
</dbReference>
<dbReference type="InterPro" id="IPR002509">
    <property type="entry name" value="NODB_dom"/>
</dbReference>
<dbReference type="EMBL" id="CP104067">
    <property type="protein sequence ID" value="WAH43514.1"/>
    <property type="molecule type" value="Genomic_DNA"/>
</dbReference>
<dbReference type="Proteomes" id="UP001164761">
    <property type="component" value="Chromosome"/>
</dbReference>
<dbReference type="PANTHER" id="PTHR43123:SF4">
    <property type="entry name" value="POLYSACCHARIDE DEACETYLASE"/>
    <property type="match status" value="1"/>
</dbReference>
<gene>
    <name evidence="2" type="ORF">NZD89_09080</name>
</gene>
<dbReference type="Pfam" id="PF01522">
    <property type="entry name" value="Polysacc_deac_1"/>
    <property type="match status" value="1"/>
</dbReference>
<dbReference type="CDD" id="cd10979">
    <property type="entry name" value="CE4_PuuE_like"/>
    <property type="match status" value="1"/>
</dbReference>
<evidence type="ECO:0000259" key="1">
    <source>
        <dbReference type="Pfam" id="PF01522"/>
    </source>
</evidence>